<comment type="caution">
    <text evidence="3">The sequence shown here is derived from an EMBL/GenBank/DDBJ whole genome shotgun (WGS) entry which is preliminary data.</text>
</comment>
<name>A0A4R2KFU8_9GAMM</name>
<dbReference type="EMBL" id="SLWX01000018">
    <property type="protein sequence ID" value="TCO72581.1"/>
    <property type="molecule type" value="Genomic_DNA"/>
</dbReference>
<feature type="domain" description="Transcriptional regulator SutA RNAP-binding" evidence="2">
    <location>
        <begin position="7"/>
        <end position="37"/>
    </location>
</feature>
<dbReference type="RefSeq" id="WP_162883986.1">
    <property type="nucleotide sequence ID" value="NZ_QQSW01000022.1"/>
</dbReference>
<reference evidence="3 4" key="1">
    <citation type="submission" date="2019-03" db="EMBL/GenBank/DDBJ databases">
        <title>Genomic Encyclopedia of Type Strains, Phase IV (KMG-IV): sequencing the most valuable type-strain genomes for metagenomic binning, comparative biology and taxonomic classification.</title>
        <authorList>
            <person name="Goeker M."/>
        </authorList>
    </citation>
    <scope>NUCLEOTIDE SEQUENCE [LARGE SCALE GENOMIC DNA]</scope>
    <source>
        <strain evidence="3 4">DSM 23344</strain>
    </source>
</reference>
<accession>A0A4R2KFU8</accession>
<feature type="region of interest" description="Disordered" evidence="1">
    <location>
        <begin position="19"/>
        <end position="47"/>
    </location>
</feature>
<dbReference type="InterPro" id="IPR049191">
    <property type="entry name" value="SutA_RBD"/>
</dbReference>
<dbReference type="AlphaFoldDB" id="A0A4R2KFU8"/>
<dbReference type="Pfam" id="PF20661">
    <property type="entry name" value="SutA-RBD"/>
    <property type="match status" value="1"/>
</dbReference>
<organism evidence="3 4">
    <name type="scientific">Chromatocurvus halotolerans</name>
    <dbReference type="NCBI Taxonomy" id="1132028"/>
    <lineage>
        <taxon>Bacteria</taxon>
        <taxon>Pseudomonadati</taxon>
        <taxon>Pseudomonadota</taxon>
        <taxon>Gammaproteobacteria</taxon>
        <taxon>Cellvibrionales</taxon>
        <taxon>Halieaceae</taxon>
        <taxon>Chromatocurvus</taxon>
    </lineage>
</organism>
<sequence length="47" mass="5184">MAKKKEELSRRELDQQIQTYKRDGGKITAVPSGVSGVQPKEKKATPA</sequence>
<evidence type="ECO:0000256" key="1">
    <source>
        <dbReference type="SAM" id="MobiDB-lite"/>
    </source>
</evidence>
<gene>
    <name evidence="3" type="ORF">EV688_1188</name>
</gene>
<evidence type="ECO:0000313" key="3">
    <source>
        <dbReference type="EMBL" id="TCO72581.1"/>
    </source>
</evidence>
<evidence type="ECO:0000259" key="2">
    <source>
        <dbReference type="Pfam" id="PF20661"/>
    </source>
</evidence>
<keyword evidence="4" id="KW-1185">Reference proteome</keyword>
<evidence type="ECO:0000313" key="4">
    <source>
        <dbReference type="Proteomes" id="UP000294980"/>
    </source>
</evidence>
<dbReference type="Proteomes" id="UP000294980">
    <property type="component" value="Unassembled WGS sequence"/>
</dbReference>
<protein>
    <recommendedName>
        <fullName evidence="2">Transcriptional regulator SutA RNAP-binding domain-containing protein</fullName>
    </recommendedName>
</protein>
<proteinExistence type="predicted"/>